<dbReference type="GeneID" id="30962531"/>
<keyword evidence="4" id="KW-1185">Reference proteome</keyword>
<feature type="domain" description="GIT Spa2 homology (SHD)" evidence="2">
    <location>
        <begin position="366"/>
        <end position="396"/>
    </location>
</feature>
<proteinExistence type="predicted"/>
<evidence type="ECO:0000256" key="1">
    <source>
        <dbReference type="SAM" id="MobiDB-lite"/>
    </source>
</evidence>
<dbReference type="Proteomes" id="UP000095038">
    <property type="component" value="Unassembled WGS sequence"/>
</dbReference>
<name>A0A1D2VA51_9ASCO</name>
<organism evidence="3 4">
    <name type="scientific">Ascoidea rubescens DSM 1968</name>
    <dbReference type="NCBI Taxonomy" id="1344418"/>
    <lineage>
        <taxon>Eukaryota</taxon>
        <taxon>Fungi</taxon>
        <taxon>Dikarya</taxon>
        <taxon>Ascomycota</taxon>
        <taxon>Saccharomycotina</taxon>
        <taxon>Saccharomycetes</taxon>
        <taxon>Ascoideaceae</taxon>
        <taxon>Ascoidea</taxon>
    </lineage>
</organism>
<dbReference type="EMBL" id="KV454492">
    <property type="protein sequence ID" value="ODV58469.1"/>
    <property type="molecule type" value="Genomic_DNA"/>
</dbReference>
<protein>
    <recommendedName>
        <fullName evidence="2">GIT Spa2 homology (SHD) domain-containing protein</fullName>
    </recommendedName>
</protein>
<accession>A0A1D2VA51</accession>
<gene>
    <name evidence="3" type="ORF">ASCRUDRAFT_121538</name>
</gene>
<dbReference type="InParanoid" id="A0A1D2VA51"/>
<feature type="region of interest" description="Disordered" evidence="1">
    <location>
        <begin position="115"/>
        <end position="147"/>
    </location>
</feature>
<feature type="domain" description="GIT Spa2 homology (SHD)" evidence="2">
    <location>
        <begin position="265"/>
        <end position="296"/>
    </location>
</feature>
<reference evidence="4" key="1">
    <citation type="submission" date="2016-05" db="EMBL/GenBank/DDBJ databases">
        <title>Comparative genomics of biotechnologically important yeasts.</title>
        <authorList>
            <consortium name="DOE Joint Genome Institute"/>
            <person name="Riley R."/>
            <person name="Haridas S."/>
            <person name="Wolfe K.H."/>
            <person name="Lopes M.R."/>
            <person name="Hittinger C.T."/>
            <person name="Goker M."/>
            <person name="Salamov A."/>
            <person name="Wisecaver J."/>
            <person name="Long T.M."/>
            <person name="Aerts A.L."/>
            <person name="Barry K."/>
            <person name="Choi C."/>
            <person name="Clum A."/>
            <person name="Coughlan A.Y."/>
            <person name="Deshpande S."/>
            <person name="Douglass A.P."/>
            <person name="Hanson S.J."/>
            <person name="Klenk H.-P."/>
            <person name="Labutti K."/>
            <person name="Lapidus A."/>
            <person name="Lindquist E."/>
            <person name="Lipzen A."/>
            <person name="Meier-Kolthoff J.P."/>
            <person name="Ohm R.A."/>
            <person name="Otillar R.P."/>
            <person name="Pangilinan J."/>
            <person name="Peng Y."/>
            <person name="Rokas A."/>
            <person name="Rosa C.A."/>
            <person name="Scheuner C."/>
            <person name="Sibirny A.A."/>
            <person name="Slot J.C."/>
            <person name="Stielow J.B."/>
            <person name="Sun H."/>
            <person name="Kurtzman C.P."/>
            <person name="Blackwell M."/>
            <person name="Grigoriev I.V."/>
            <person name="Jeffries T.W."/>
        </authorList>
    </citation>
    <scope>NUCLEOTIDE SEQUENCE [LARGE SCALE GENOMIC DNA]</scope>
    <source>
        <strain evidence="4">DSM 1968</strain>
    </source>
</reference>
<dbReference type="SMART" id="SM00555">
    <property type="entry name" value="GIT"/>
    <property type="match status" value="2"/>
</dbReference>
<evidence type="ECO:0000259" key="2">
    <source>
        <dbReference type="SMART" id="SM00555"/>
    </source>
</evidence>
<dbReference type="AlphaFoldDB" id="A0A1D2VA51"/>
<evidence type="ECO:0000313" key="3">
    <source>
        <dbReference type="EMBL" id="ODV58469.1"/>
    </source>
</evidence>
<sequence>MFSILSKIKNILRKHDREEKPTHNDKNSSKPIYTLGYHTFETPTDKNEEPFNNLNICSVIDLHESSLFIDSEIHPNYKHSFLKIISPTSQSQNHSIQYNDSKSVFSFPFNYPNHNSISSTDQNKNKNQNQNSSFDLHKTHHFSNNQSDSLKETLSVYSNTNSYLTTNSYLNTNSHSNTGSLSNSFVDYEQNLVSTSDLDSNLNSNDPEFTDFSAFAFENFVPITNPTQQTVTDLSSQYKILISYFNHPIIKTWRDTASIQKLKKRRNRIKVLLTDQFSNLVFDVINEVLNKLNSPDFMQHRDDDTFKSNEITNNVIVNSLFATENNENKIYIKSQINKDKGDENIEEFKGKRREENPKENAERELARSKLSVLSRKRFNELAFDILVDIKQRGLCHLSDESIPNVQTIKQSEKQRINRVLDDDNYGKNNKYRDLYEVNPNPIRDCDGTNNEVCNNDGDQTTC</sequence>
<evidence type="ECO:0000313" key="4">
    <source>
        <dbReference type="Proteomes" id="UP000095038"/>
    </source>
</evidence>
<dbReference type="RefSeq" id="XP_020044776.1">
    <property type="nucleotide sequence ID" value="XM_020188895.1"/>
</dbReference>
<dbReference type="InterPro" id="IPR013724">
    <property type="entry name" value="GIT_SHD"/>
</dbReference>
<dbReference type="Pfam" id="PF08518">
    <property type="entry name" value="GIT_SHD"/>
    <property type="match status" value="1"/>
</dbReference>